<evidence type="ECO:0000313" key="3">
    <source>
        <dbReference type="Proteomes" id="UP001565435"/>
    </source>
</evidence>
<gene>
    <name evidence="2" type="ORF">ABH903_003012</name>
</gene>
<reference evidence="2 3" key="1">
    <citation type="submission" date="2024-07" db="EMBL/GenBank/DDBJ databases">
        <title>Mealworm larvae gut microbial communities from Newark, Delaware, USA.</title>
        <authorList>
            <person name="Blenner M."/>
        </authorList>
    </citation>
    <scope>NUCLEOTIDE SEQUENCE [LARGE SCALE GENOMIC DNA]</scope>
    <source>
        <strain evidence="2 3">UD i117</strain>
    </source>
</reference>
<dbReference type="RefSeq" id="WP_370036937.1">
    <property type="nucleotide sequence ID" value="NZ_JBGBYS010000021.1"/>
</dbReference>
<dbReference type="Proteomes" id="UP001565435">
    <property type="component" value="Unassembled WGS sequence"/>
</dbReference>
<name>A0ABV4ENZ2_BREEP</name>
<accession>A0ABV4ENZ2</accession>
<organism evidence="2 3">
    <name type="scientific">Brevibacterium epidermidis</name>
    <dbReference type="NCBI Taxonomy" id="1698"/>
    <lineage>
        <taxon>Bacteria</taxon>
        <taxon>Bacillati</taxon>
        <taxon>Actinomycetota</taxon>
        <taxon>Actinomycetes</taxon>
        <taxon>Micrococcales</taxon>
        <taxon>Brevibacteriaceae</taxon>
        <taxon>Brevibacterium</taxon>
    </lineage>
</organism>
<dbReference type="EMBL" id="JBGBYS010000021">
    <property type="protein sequence ID" value="MEY9259974.1"/>
    <property type="molecule type" value="Genomic_DNA"/>
</dbReference>
<evidence type="ECO:0000256" key="1">
    <source>
        <dbReference type="SAM" id="MobiDB-lite"/>
    </source>
</evidence>
<proteinExistence type="predicted"/>
<evidence type="ECO:0000313" key="2">
    <source>
        <dbReference type="EMBL" id="MEY9259974.1"/>
    </source>
</evidence>
<comment type="caution">
    <text evidence="2">The sequence shown here is derived from an EMBL/GenBank/DDBJ whole genome shotgun (WGS) entry which is preliminary data.</text>
</comment>
<keyword evidence="3" id="KW-1185">Reference proteome</keyword>
<protein>
    <submittedName>
        <fullName evidence="2">Uncharacterized protein</fullName>
    </submittedName>
</protein>
<sequence>MNDEAFHIIDERDVDREADADVFRVSFWHGDEADAQDLTSITVYETSVATLDEVIAWAKRMENPAPRLVEIFAVVTSSNQKDSIKIASYDLRPDLKPGGMRDPGYSEGSTFLHG</sequence>
<feature type="region of interest" description="Disordered" evidence="1">
    <location>
        <begin position="95"/>
        <end position="114"/>
    </location>
</feature>